<dbReference type="InterPro" id="IPR036188">
    <property type="entry name" value="FAD/NAD-bd_sf"/>
</dbReference>
<accession>A0A3P4AZG7</accession>
<gene>
    <name evidence="5" type="primary">mhpA_1</name>
    <name evidence="5" type="ORF">PIGHUM_01020</name>
</gene>
<dbReference type="SUPFAM" id="SSF51905">
    <property type="entry name" value="FAD/NAD(P)-binding domain"/>
    <property type="match status" value="1"/>
</dbReference>
<evidence type="ECO:0000256" key="2">
    <source>
        <dbReference type="ARBA" id="ARBA00022630"/>
    </source>
</evidence>
<organism evidence="5 6">
    <name type="scientific">Pigmentiphaga humi</name>
    <dbReference type="NCBI Taxonomy" id="2478468"/>
    <lineage>
        <taxon>Bacteria</taxon>
        <taxon>Pseudomonadati</taxon>
        <taxon>Pseudomonadota</taxon>
        <taxon>Betaproteobacteria</taxon>
        <taxon>Burkholderiales</taxon>
        <taxon>Alcaligenaceae</taxon>
        <taxon>Pigmentiphaga</taxon>
    </lineage>
</organism>
<keyword evidence="2" id="KW-0285">Flavoprotein</keyword>
<name>A0A3P4AZG7_9BURK</name>
<evidence type="ECO:0000256" key="1">
    <source>
        <dbReference type="ARBA" id="ARBA00001974"/>
    </source>
</evidence>
<evidence type="ECO:0000313" key="5">
    <source>
        <dbReference type="EMBL" id="VCU68961.1"/>
    </source>
</evidence>
<keyword evidence="5" id="KW-0560">Oxidoreductase</keyword>
<dbReference type="InterPro" id="IPR050641">
    <property type="entry name" value="RIFMO-like"/>
</dbReference>
<evidence type="ECO:0000313" key="6">
    <source>
        <dbReference type="Proteomes" id="UP000277294"/>
    </source>
</evidence>
<dbReference type="Gene3D" id="3.40.30.120">
    <property type="match status" value="1"/>
</dbReference>
<dbReference type="AlphaFoldDB" id="A0A3P4AZG7"/>
<keyword evidence="6" id="KW-1185">Reference proteome</keyword>
<keyword evidence="3" id="KW-0274">FAD</keyword>
<dbReference type="InterPro" id="IPR002938">
    <property type="entry name" value="FAD-bd"/>
</dbReference>
<dbReference type="Gene3D" id="3.30.70.2450">
    <property type="match status" value="1"/>
</dbReference>
<dbReference type="OrthoDB" id="8670884at2"/>
<dbReference type="Gene3D" id="3.50.50.60">
    <property type="entry name" value="FAD/NAD(P)-binding domain"/>
    <property type="match status" value="1"/>
</dbReference>
<dbReference type="RefSeq" id="WP_160142173.1">
    <property type="nucleotide sequence ID" value="NZ_UWPJ01000009.1"/>
</dbReference>
<reference evidence="5 6" key="1">
    <citation type="submission" date="2018-10" db="EMBL/GenBank/DDBJ databases">
        <authorList>
            <person name="Criscuolo A."/>
        </authorList>
    </citation>
    <scope>NUCLEOTIDE SEQUENCE [LARGE SCALE GENOMIC DNA]</scope>
    <source>
        <strain evidence="5">DnA1</strain>
    </source>
</reference>
<proteinExistence type="predicted"/>
<dbReference type="Pfam" id="PF01494">
    <property type="entry name" value="FAD_binding_3"/>
    <property type="match status" value="1"/>
</dbReference>
<dbReference type="EMBL" id="UWPJ01000009">
    <property type="protein sequence ID" value="VCU68961.1"/>
    <property type="molecule type" value="Genomic_DNA"/>
</dbReference>
<dbReference type="GO" id="GO:0071949">
    <property type="term" value="F:FAD binding"/>
    <property type="evidence" value="ECO:0007669"/>
    <property type="project" value="InterPro"/>
</dbReference>
<dbReference type="NCBIfam" id="NF006002">
    <property type="entry name" value="PRK08132.1"/>
    <property type="match status" value="1"/>
</dbReference>
<sequence length="623" mass="67987">MQDQAFPFVPPAEMRGAPASVHPVAIVGAGPVGLTLALTLARHGVPAVLLEDQAQVCTGSRALGMSRRTLEIWAALGAAEAIHARGVVWDGGRSFLRDREILRFRMADDERLRFRPMLNLQQCHTEQYLVEAVSKHPHIDLRWQQRVNKVAAGGDRVELEVQTPEGSYTLLARHVVACDGARSTVRESMGLRLDGSTHEAAYLIADIQLDTETPMGRRCWFDPPSNPGSTVLMHGQPEGVWRLDYQLQPGENQDQAQQPERVKERIARHLDYIGEKGAWTLLWTSLYRAHSRSLADFRVGNVFFAGDAAHLMPIFGIRGLNSGVEDAWNLGWKLALAHHGQAGDALLDSYSAERRKIFLENAALADRNAWFMTPPTEGARLVRDAVLDLSVSCPEVTGIIDPRQASYVPQRDSPLNTADGENGFACGPAPGDVVPDIALPRQEGWLHARLGRSFTALVFCRAEEPDAATLQELRRLSQRCALQILQVAQRAPRETDEATIADPEGMLHDAFGAQAGTVYLVRPDQNVAARWKKPDAGALEAATAKALARHGQSGWAAPSPVVVELTPAERIYRMISTAVNGADRASNALMLAKLAMLLALEVGDPESVRQTIARAGLGEPAAD</sequence>
<comment type="cofactor">
    <cofactor evidence="1">
        <name>FAD</name>
        <dbReference type="ChEBI" id="CHEBI:57692"/>
    </cofactor>
</comment>
<feature type="domain" description="FAD-binding" evidence="4">
    <location>
        <begin position="23"/>
        <end position="357"/>
    </location>
</feature>
<dbReference type="GO" id="GO:0008688">
    <property type="term" value="F:3-(3-hydroxyphenyl)propionate hydroxylase activity"/>
    <property type="evidence" value="ECO:0007669"/>
    <property type="project" value="UniProtKB-EC"/>
</dbReference>
<evidence type="ECO:0000259" key="4">
    <source>
        <dbReference type="Pfam" id="PF01494"/>
    </source>
</evidence>
<dbReference type="EC" id="1.14.13.127" evidence="5"/>
<dbReference type="PANTHER" id="PTHR43004:SF19">
    <property type="entry name" value="BINDING MONOOXYGENASE, PUTATIVE (JCVI)-RELATED"/>
    <property type="match status" value="1"/>
</dbReference>
<protein>
    <submittedName>
        <fullName evidence="5">3-(3-hydroxy-phenyl)propionate/3-hydroxycinnamic acid hydroxylase</fullName>
        <ecNumber evidence="5">1.14.13.127</ecNumber>
    </submittedName>
</protein>
<dbReference type="Proteomes" id="UP000277294">
    <property type="component" value="Unassembled WGS sequence"/>
</dbReference>
<dbReference type="PRINTS" id="PR00420">
    <property type="entry name" value="RNGMNOXGNASE"/>
</dbReference>
<dbReference type="PANTHER" id="PTHR43004">
    <property type="entry name" value="TRK SYSTEM POTASSIUM UPTAKE PROTEIN"/>
    <property type="match status" value="1"/>
</dbReference>
<evidence type="ECO:0000256" key="3">
    <source>
        <dbReference type="ARBA" id="ARBA00022827"/>
    </source>
</evidence>